<dbReference type="GeneID" id="103716996"/>
<evidence type="ECO:0000256" key="2">
    <source>
        <dbReference type="SAM" id="SignalP"/>
    </source>
</evidence>
<dbReference type="KEGG" id="pda:103716996"/>
<dbReference type="Proteomes" id="UP000228380">
    <property type="component" value="Chromosome 17"/>
</dbReference>
<protein>
    <submittedName>
        <fullName evidence="4">Peamaclein-like</fullName>
    </submittedName>
</protein>
<name>A0A8B7CPC2_PHODC</name>
<reference evidence="3" key="1">
    <citation type="journal article" date="2019" name="Nat. Commun.">
        <title>Genome-wide association mapping of date palm fruit traits.</title>
        <authorList>
            <person name="Hazzouri K.M."/>
            <person name="Gros-Balthazard M."/>
            <person name="Flowers J.M."/>
            <person name="Copetti D."/>
            <person name="Lemansour A."/>
            <person name="Lebrun M."/>
            <person name="Masmoudi K."/>
            <person name="Ferrand S."/>
            <person name="Dhar M.I."/>
            <person name="Fresquez Z.A."/>
            <person name="Rosas U."/>
            <person name="Zhang J."/>
            <person name="Talag J."/>
            <person name="Lee S."/>
            <person name="Kudrna D."/>
            <person name="Powell R.F."/>
            <person name="Leitch I.J."/>
            <person name="Krueger R.R."/>
            <person name="Wing R.A."/>
            <person name="Amiri K.M.A."/>
            <person name="Purugganan M.D."/>
        </authorList>
    </citation>
    <scope>NUCLEOTIDE SEQUENCE [LARGE SCALE GENOMIC DNA]</scope>
    <source>
        <strain evidence="3">cv. Khalas</strain>
    </source>
</reference>
<evidence type="ECO:0000256" key="1">
    <source>
        <dbReference type="ARBA" id="ARBA00010582"/>
    </source>
</evidence>
<feature type="signal peptide" evidence="2">
    <location>
        <begin position="1"/>
        <end position="24"/>
    </location>
</feature>
<dbReference type="PANTHER" id="PTHR23201">
    <property type="entry name" value="EXTENSIN, PROLINE-RICH PROTEIN"/>
    <property type="match status" value="1"/>
</dbReference>
<dbReference type="RefSeq" id="XP_008803444.1">
    <property type="nucleotide sequence ID" value="XM_008805222.4"/>
</dbReference>
<keyword evidence="3" id="KW-1185">Reference proteome</keyword>
<evidence type="ECO:0000313" key="3">
    <source>
        <dbReference type="Proteomes" id="UP000228380"/>
    </source>
</evidence>
<dbReference type="InterPro" id="IPR003854">
    <property type="entry name" value="GASA"/>
</dbReference>
<dbReference type="PANTHER" id="PTHR23201:SF80">
    <property type="entry name" value="OS06G0729400 PROTEIN"/>
    <property type="match status" value="1"/>
</dbReference>
<organism evidence="3 4">
    <name type="scientific">Phoenix dactylifera</name>
    <name type="common">Date palm</name>
    <dbReference type="NCBI Taxonomy" id="42345"/>
    <lineage>
        <taxon>Eukaryota</taxon>
        <taxon>Viridiplantae</taxon>
        <taxon>Streptophyta</taxon>
        <taxon>Embryophyta</taxon>
        <taxon>Tracheophyta</taxon>
        <taxon>Spermatophyta</taxon>
        <taxon>Magnoliopsida</taxon>
        <taxon>Liliopsida</taxon>
        <taxon>Arecaceae</taxon>
        <taxon>Coryphoideae</taxon>
        <taxon>Phoeniceae</taxon>
        <taxon>Phoenix</taxon>
    </lineage>
</organism>
<dbReference type="Pfam" id="PF02704">
    <property type="entry name" value="GASA"/>
    <property type="match status" value="1"/>
</dbReference>
<accession>A0A8B7CPC2</accession>
<keyword evidence="2" id="KW-0732">Signal</keyword>
<gene>
    <name evidence="4" type="primary">LOC103716996</name>
</gene>
<dbReference type="AlphaFoldDB" id="A0A8B7CPC2"/>
<evidence type="ECO:0000313" key="4">
    <source>
        <dbReference type="RefSeq" id="XP_008803444.1"/>
    </source>
</evidence>
<sequence>MALSNSFLPFLLLLFILSVHLVDSRPTLDHDLVMTTNGRSLLQAPKPTINCGEACAVRCSKSWKQKMCKKMCGVCCGKCSCVPPGTSAETRAMCPCYANMRNPKGQLKCP</sequence>
<comment type="similarity">
    <text evidence="1">Belongs to the GASA family.</text>
</comment>
<proteinExistence type="inferred from homology"/>
<reference evidence="4" key="2">
    <citation type="submission" date="2025-08" db="UniProtKB">
        <authorList>
            <consortium name="RefSeq"/>
        </authorList>
    </citation>
    <scope>IDENTIFICATION</scope>
    <source>
        <tissue evidence="4">Young leaves</tissue>
    </source>
</reference>
<dbReference type="OrthoDB" id="847210at2759"/>
<feature type="chain" id="PRO_5034137437" evidence="2">
    <location>
        <begin position="25"/>
        <end position="110"/>
    </location>
</feature>